<reference evidence="6" key="1">
    <citation type="submission" date="2018-12" db="EMBL/GenBank/DDBJ databases">
        <title>Tengunoibacter tsumagoiensis gen. nov., sp. nov., Dictyobacter kobayashii sp. nov., D. alpinus sp. nov., and D. joshuensis sp. nov. and description of Dictyobacteraceae fam. nov. within the order Ktedonobacterales isolated from Tengu-no-mugimeshi.</title>
        <authorList>
            <person name="Wang C.M."/>
            <person name="Zheng Y."/>
            <person name="Sakai Y."/>
            <person name="Toyoda A."/>
            <person name="Minakuchi Y."/>
            <person name="Abe K."/>
            <person name="Yokota A."/>
            <person name="Yabe S."/>
        </authorList>
    </citation>
    <scope>NUCLEOTIDE SEQUENCE [LARGE SCALE GENOMIC DNA]</scope>
    <source>
        <strain evidence="6">Uno3</strain>
    </source>
</reference>
<evidence type="ECO:0000256" key="1">
    <source>
        <dbReference type="ARBA" id="ARBA00022612"/>
    </source>
</evidence>
<gene>
    <name evidence="4" type="ORF">KTT_40620</name>
    <name evidence="5" type="ORF">KTT_41160</name>
</gene>
<evidence type="ECO:0000313" key="4">
    <source>
        <dbReference type="EMBL" id="GCE14203.1"/>
    </source>
</evidence>
<dbReference type="Proteomes" id="UP000287352">
    <property type="component" value="Unassembled WGS sequence"/>
</dbReference>
<sequence>MSDNLNLAINVAAVDMASNVVKNIGGALASLGSGNVTAAASAAGAVLLGVGAAAVGVGVQATKMAGDFQEGLTSLVTGAGEAQANLKAVGDGILDLSVKTATSTKQLTDGMYLIESSGIHGADGLKVLQAAAEGAKVGSADLGVTANAVTTILTDYHLPATEAASATNALITTVASGKTHLQDLASSMGSVLPLASSLGISFPQVGGAIATMTNAGMGAQQASQNLANTIRSLAAPNAAAEKSMKAVGLSAQDLKDTLQNQGLSAALQMVEDHVGSKFPAGSVEAVNAFKHIVGGATGYNVALMLGGQNMKTFEGNVDSIGKAMKSGGDSVQGWSLVQKDFNFQVGQAQQALNALLIKVGSALLPVLSQLMAQVTPLISQFSEWATQHHVLEAVASALTATISVLSQVIVTVARDIASLVSAIVQIVAFFQHSQVATDALLAALAGLAAGLAIYLATLLPALIASFWTWAVAAGAAAVATLAAIWPFVAIGAAVALVVFAIIMAVQHWGDIIKWLQTVWAAFSAWFQDAMHAVGAFFINIWHGIQQAMQAAWNFIVNAAKIAVAVLLIVLFGPILAIAALFVWLYQHNIYFQMLCDAIVAAVKIAIAWLMSAWQSAVDWIVAAWTFLSDATTRGWATITTAIMVAVQIVWSWLVAIWTTISSWISDKWNSFADLAKTAWSAVASVFSAIWTTYLSKPLGDLWTSISTWFSSLATSATTWGTNLIQGFINGIKNMASNVGQAASDIAGKVASFLGFHSPAKEGPGSELMTWGPGLISGFSESVKSALPILDATMQVTAQHVAVLGQPGASGVTTSGGTAALSGGGSGTVINITVNAPARTRNEANEIADMVLDKLSRELRRSGNLVTVTSGGRS</sequence>
<dbReference type="EMBL" id="BIFR01000001">
    <property type="protein sequence ID" value="GCE14257.1"/>
    <property type="molecule type" value="Genomic_DNA"/>
</dbReference>
<feature type="transmembrane region" description="Helical" evidence="2">
    <location>
        <begin position="483"/>
        <end position="505"/>
    </location>
</feature>
<feature type="transmembrane region" description="Helical" evidence="2">
    <location>
        <begin position="517"/>
        <end position="541"/>
    </location>
</feature>
<dbReference type="RefSeq" id="WP_126581672.1">
    <property type="nucleotide sequence ID" value="NZ_BIFR01000001.1"/>
</dbReference>
<dbReference type="NCBIfam" id="TIGR01760">
    <property type="entry name" value="tape_meas_TP901"/>
    <property type="match status" value="1"/>
</dbReference>
<evidence type="ECO:0000313" key="5">
    <source>
        <dbReference type="EMBL" id="GCE14257.1"/>
    </source>
</evidence>
<keyword evidence="1" id="KW-1188">Viral release from host cell</keyword>
<feature type="transmembrane region" description="Helical" evidence="2">
    <location>
        <begin position="635"/>
        <end position="657"/>
    </location>
</feature>
<feature type="domain" description="Phage tail tape measure protein" evidence="3">
    <location>
        <begin position="92"/>
        <end position="276"/>
    </location>
</feature>
<reference evidence="5" key="2">
    <citation type="journal article" date="2019" name="Int. J. Syst. Evol. Microbiol.">
        <title>Tengunoibacter tsumagoiensis gen. nov., sp. nov., Dictyobacter kobayashii sp. nov., Dictyobacter alpinus sp. nov., and description of Dictyobacteraceae fam. nov. within the order Ktedonobacterales isolated from Tengu-no-mugimeshi, a soil-like granular mass of micro-organisms, and emended descriptions of the genera Ktedonobacter and Dictyobacter.</title>
        <authorList>
            <person name="Wang C."/>
            <person name="Zheng Y."/>
            <person name="Sakai Y."/>
            <person name="Toyoda A."/>
            <person name="Minakuchi Y."/>
            <person name="Abe K."/>
            <person name="Yokota A."/>
            <person name="Yabe S."/>
        </authorList>
    </citation>
    <scope>NUCLEOTIDE SEQUENCE</scope>
    <source>
        <strain evidence="5">Uno3</strain>
    </source>
</reference>
<protein>
    <recommendedName>
        <fullName evidence="3">Phage tail tape measure protein domain-containing protein</fullName>
    </recommendedName>
</protein>
<keyword evidence="2" id="KW-0472">Membrane</keyword>
<dbReference type="EMBL" id="BIFR01000001">
    <property type="protein sequence ID" value="GCE14203.1"/>
    <property type="molecule type" value="Genomic_DNA"/>
</dbReference>
<feature type="transmembrane region" description="Helical" evidence="2">
    <location>
        <begin position="561"/>
        <end position="585"/>
    </location>
</feature>
<feature type="transmembrane region" description="Helical" evidence="2">
    <location>
        <begin position="439"/>
        <end position="463"/>
    </location>
</feature>
<dbReference type="OrthoDB" id="3404808at2"/>
<keyword evidence="2" id="KW-0812">Transmembrane</keyword>
<dbReference type="PANTHER" id="PTHR37813">
    <property type="entry name" value="FELS-2 PROPHAGE PROTEIN"/>
    <property type="match status" value="1"/>
</dbReference>
<accession>A0A402A530</accession>
<evidence type="ECO:0000256" key="2">
    <source>
        <dbReference type="SAM" id="Phobius"/>
    </source>
</evidence>
<comment type="caution">
    <text evidence="5">The sequence shown here is derived from an EMBL/GenBank/DDBJ whole genome shotgun (WGS) entry which is preliminary data.</text>
</comment>
<name>A0A402A530_9CHLR</name>
<dbReference type="PANTHER" id="PTHR37813:SF1">
    <property type="entry name" value="FELS-2 PROPHAGE PROTEIN"/>
    <property type="match status" value="1"/>
</dbReference>
<keyword evidence="6" id="KW-1185">Reference proteome</keyword>
<evidence type="ECO:0000259" key="3">
    <source>
        <dbReference type="Pfam" id="PF10145"/>
    </source>
</evidence>
<keyword evidence="2" id="KW-1133">Transmembrane helix</keyword>
<dbReference type="Pfam" id="PF10145">
    <property type="entry name" value="PhageMin_Tail"/>
    <property type="match status" value="1"/>
</dbReference>
<dbReference type="InterPro" id="IPR010090">
    <property type="entry name" value="Phage_tape_meas"/>
</dbReference>
<evidence type="ECO:0000313" key="6">
    <source>
        <dbReference type="Proteomes" id="UP000287352"/>
    </source>
</evidence>
<organism evidence="5 6">
    <name type="scientific">Tengunoibacter tsumagoiensis</name>
    <dbReference type="NCBI Taxonomy" id="2014871"/>
    <lineage>
        <taxon>Bacteria</taxon>
        <taxon>Bacillati</taxon>
        <taxon>Chloroflexota</taxon>
        <taxon>Ktedonobacteria</taxon>
        <taxon>Ktedonobacterales</taxon>
        <taxon>Dictyobacteraceae</taxon>
        <taxon>Tengunoibacter</taxon>
    </lineage>
</organism>
<dbReference type="AlphaFoldDB" id="A0A402A530"/>
<proteinExistence type="predicted"/>